<organism evidence="2 3">
    <name type="scientific">Naegleria fowleri</name>
    <name type="common">Brain eating amoeba</name>
    <dbReference type="NCBI Taxonomy" id="5763"/>
    <lineage>
        <taxon>Eukaryota</taxon>
        <taxon>Discoba</taxon>
        <taxon>Heterolobosea</taxon>
        <taxon>Tetramitia</taxon>
        <taxon>Eutetramitia</taxon>
        <taxon>Vahlkampfiidae</taxon>
        <taxon>Naegleria</taxon>
    </lineage>
</organism>
<dbReference type="RefSeq" id="XP_044568424.1">
    <property type="nucleotide sequence ID" value="XM_044711391.1"/>
</dbReference>
<dbReference type="PROSITE" id="PS50177">
    <property type="entry name" value="NTF2_DOMAIN"/>
    <property type="match status" value="1"/>
</dbReference>
<evidence type="ECO:0000259" key="1">
    <source>
        <dbReference type="PROSITE" id="PS50177"/>
    </source>
</evidence>
<evidence type="ECO:0000313" key="2">
    <source>
        <dbReference type="EMBL" id="KAF0983711.1"/>
    </source>
</evidence>
<dbReference type="OrthoDB" id="25408at2759"/>
<dbReference type="GeneID" id="68114844"/>
<keyword evidence="3" id="KW-1185">Reference proteome</keyword>
<feature type="domain" description="NTF2" evidence="1">
    <location>
        <begin position="17"/>
        <end position="134"/>
    </location>
</feature>
<gene>
    <name evidence="2" type="ORF">FDP41_007626</name>
</gene>
<dbReference type="SUPFAM" id="SSF54427">
    <property type="entry name" value="NTF2-like"/>
    <property type="match status" value="1"/>
</dbReference>
<evidence type="ECO:0000313" key="3">
    <source>
        <dbReference type="Proteomes" id="UP000444721"/>
    </source>
</evidence>
<reference evidence="2 3" key="1">
    <citation type="journal article" date="2019" name="Sci. Rep.">
        <title>Nanopore sequencing improves the draft genome of the human pathogenic amoeba Naegleria fowleri.</title>
        <authorList>
            <person name="Liechti N."/>
            <person name="Schurch N."/>
            <person name="Bruggmann R."/>
            <person name="Wittwer M."/>
        </authorList>
    </citation>
    <scope>NUCLEOTIDE SEQUENCE [LARGE SCALE GENOMIC DNA]</scope>
    <source>
        <strain evidence="2 3">ATCC 30894</strain>
    </source>
</reference>
<comment type="caution">
    <text evidence="2">The sequence shown here is derived from an EMBL/GenBank/DDBJ whole genome shotgun (WGS) entry which is preliminary data.</text>
</comment>
<protein>
    <recommendedName>
        <fullName evidence="1">NTF2 domain-containing protein</fullName>
    </recommendedName>
</protein>
<accession>A0A6A5C970</accession>
<dbReference type="InterPro" id="IPR032710">
    <property type="entry name" value="NTF2-like_dom_sf"/>
</dbReference>
<dbReference type="Gene3D" id="3.10.450.50">
    <property type="match status" value="1"/>
</dbReference>
<dbReference type="VEuPathDB" id="AmoebaDB:FDP41_007626"/>
<dbReference type="InterPro" id="IPR018222">
    <property type="entry name" value="Nuclear_transport_factor_2_euk"/>
</dbReference>
<dbReference type="Proteomes" id="UP000444721">
    <property type="component" value="Unassembled WGS sequence"/>
</dbReference>
<dbReference type="EMBL" id="VFQX01000004">
    <property type="protein sequence ID" value="KAF0983711.1"/>
    <property type="molecule type" value="Genomic_DNA"/>
</dbReference>
<dbReference type="Pfam" id="PF02136">
    <property type="entry name" value="NTF2"/>
    <property type="match status" value="1"/>
</dbReference>
<dbReference type="AlphaFoldDB" id="A0A6A5C970"/>
<proteinExistence type="predicted"/>
<name>A0A6A5C970_NAEFO</name>
<sequence length="157" mass="18507">MSKLMHHEKKIADEAYFARQFFISYYYAWNTGRKELLYSLYSQRSTLLWNGLAYRGADIVNLYDKIYQQMCFTSFDYQVIDNEHMLLTSYGMLALDNDPSTARTFSHQFVIEAIKTSPQQTTVTPIILSENFRWIVKVDSGLFKEVFEEYDRGTQTP</sequence>
<dbReference type="VEuPathDB" id="AmoebaDB:NfTy_007070"/>
<dbReference type="InterPro" id="IPR002075">
    <property type="entry name" value="NTF2_dom"/>
</dbReference>